<feature type="compositionally biased region" description="Acidic residues" evidence="1">
    <location>
        <begin position="146"/>
        <end position="155"/>
    </location>
</feature>
<dbReference type="Proteomes" id="UP001172155">
    <property type="component" value="Unassembled WGS sequence"/>
</dbReference>
<feature type="region of interest" description="Disordered" evidence="1">
    <location>
        <begin position="135"/>
        <end position="155"/>
    </location>
</feature>
<organism evidence="2 3">
    <name type="scientific">Schizothecium vesticola</name>
    <dbReference type="NCBI Taxonomy" id="314040"/>
    <lineage>
        <taxon>Eukaryota</taxon>
        <taxon>Fungi</taxon>
        <taxon>Dikarya</taxon>
        <taxon>Ascomycota</taxon>
        <taxon>Pezizomycotina</taxon>
        <taxon>Sordariomycetes</taxon>
        <taxon>Sordariomycetidae</taxon>
        <taxon>Sordariales</taxon>
        <taxon>Schizotheciaceae</taxon>
        <taxon>Schizothecium</taxon>
    </lineage>
</organism>
<evidence type="ECO:0000256" key="1">
    <source>
        <dbReference type="SAM" id="MobiDB-lite"/>
    </source>
</evidence>
<feature type="compositionally biased region" description="Basic and acidic residues" evidence="1">
    <location>
        <begin position="135"/>
        <end position="145"/>
    </location>
</feature>
<gene>
    <name evidence="2" type="ORF">B0T18DRAFT_444903</name>
</gene>
<dbReference type="AlphaFoldDB" id="A0AA40F0N8"/>
<keyword evidence="3" id="KW-1185">Reference proteome</keyword>
<sequence>MVRDSPVYMTLRHDTYTIIFRDANTATDFYIDGTEITSQGTVDPRDDKETKIDLAQHYLLHNLEANGYDCRALSRLLRTNNLKILLPMVIGMYLDEDAGDAEKGLRAVYVLLGRMISMLEQRDLARDKLRAIKRKREAEAARREEEAGEGDDEMF</sequence>
<dbReference type="EMBL" id="JAUKUD010000003">
    <property type="protein sequence ID" value="KAK0748911.1"/>
    <property type="molecule type" value="Genomic_DNA"/>
</dbReference>
<proteinExistence type="predicted"/>
<evidence type="ECO:0000313" key="3">
    <source>
        <dbReference type="Proteomes" id="UP001172155"/>
    </source>
</evidence>
<reference evidence="2" key="1">
    <citation type="submission" date="2023-06" db="EMBL/GenBank/DDBJ databases">
        <title>Genome-scale phylogeny and comparative genomics of the fungal order Sordariales.</title>
        <authorList>
            <consortium name="Lawrence Berkeley National Laboratory"/>
            <person name="Hensen N."/>
            <person name="Bonometti L."/>
            <person name="Westerberg I."/>
            <person name="Brannstrom I.O."/>
            <person name="Guillou S."/>
            <person name="Cros-Aarteil S."/>
            <person name="Calhoun S."/>
            <person name="Haridas S."/>
            <person name="Kuo A."/>
            <person name="Mondo S."/>
            <person name="Pangilinan J."/>
            <person name="Riley R."/>
            <person name="LaButti K."/>
            <person name="Andreopoulos B."/>
            <person name="Lipzen A."/>
            <person name="Chen C."/>
            <person name="Yanf M."/>
            <person name="Daum C."/>
            <person name="Ng V."/>
            <person name="Clum A."/>
            <person name="Steindorff A."/>
            <person name="Ohm R."/>
            <person name="Martin F."/>
            <person name="Silar P."/>
            <person name="Natvig D."/>
            <person name="Lalanne C."/>
            <person name="Gautier V."/>
            <person name="Ament-velasquez S.L."/>
            <person name="Kruys A."/>
            <person name="Hutchinson M.I."/>
            <person name="Powell A.J."/>
            <person name="Barry K."/>
            <person name="Miller A.N."/>
            <person name="Grigoriev I.V."/>
            <person name="Debuchy R."/>
            <person name="Gladieux P."/>
            <person name="Thoren M.H."/>
            <person name="Johannesson H."/>
        </authorList>
    </citation>
    <scope>NUCLEOTIDE SEQUENCE</scope>
    <source>
        <strain evidence="2">SMH3187-1</strain>
    </source>
</reference>
<comment type="caution">
    <text evidence="2">The sequence shown here is derived from an EMBL/GenBank/DDBJ whole genome shotgun (WGS) entry which is preliminary data.</text>
</comment>
<name>A0AA40F0N8_9PEZI</name>
<evidence type="ECO:0000313" key="2">
    <source>
        <dbReference type="EMBL" id="KAK0748911.1"/>
    </source>
</evidence>
<accession>A0AA40F0N8</accession>
<protein>
    <submittedName>
        <fullName evidence="2">Uncharacterized protein</fullName>
    </submittedName>
</protein>